<comment type="caution">
    <text evidence="3">The sequence shown here is derived from an EMBL/GenBank/DDBJ whole genome shotgun (WGS) entry which is preliminary data.</text>
</comment>
<dbReference type="InterPro" id="IPR000757">
    <property type="entry name" value="Beta-glucanase-like"/>
</dbReference>
<reference evidence="3 4" key="1">
    <citation type="submission" date="2024-09" db="EMBL/GenBank/DDBJ databases">
        <authorList>
            <person name="Sun Q."/>
            <person name="Mori K."/>
        </authorList>
    </citation>
    <scope>NUCLEOTIDE SEQUENCE [LARGE SCALE GENOMIC DNA]</scope>
    <source>
        <strain evidence="3 4">TBRC 7907</strain>
    </source>
</reference>
<feature type="signal peptide" evidence="1">
    <location>
        <begin position="1"/>
        <end position="44"/>
    </location>
</feature>
<evidence type="ECO:0000313" key="3">
    <source>
        <dbReference type="EMBL" id="MFB9904045.1"/>
    </source>
</evidence>
<keyword evidence="3" id="KW-0378">Hydrolase</keyword>
<evidence type="ECO:0000256" key="1">
    <source>
        <dbReference type="SAM" id="SignalP"/>
    </source>
</evidence>
<feature type="chain" id="PRO_5047144892" evidence="1">
    <location>
        <begin position="45"/>
        <end position="312"/>
    </location>
</feature>
<proteinExistence type="predicted"/>
<dbReference type="Gene3D" id="2.60.120.200">
    <property type="match status" value="1"/>
</dbReference>
<keyword evidence="4" id="KW-1185">Reference proteome</keyword>
<keyword evidence="1" id="KW-0732">Signal</keyword>
<dbReference type="RefSeq" id="WP_377851205.1">
    <property type="nucleotide sequence ID" value="NZ_JBHLZU010000007.1"/>
</dbReference>
<dbReference type="PROSITE" id="PS51762">
    <property type="entry name" value="GH16_2"/>
    <property type="match status" value="1"/>
</dbReference>
<dbReference type="SUPFAM" id="SSF49899">
    <property type="entry name" value="Concanavalin A-like lectins/glucanases"/>
    <property type="match status" value="1"/>
</dbReference>
<dbReference type="Proteomes" id="UP001589693">
    <property type="component" value="Unassembled WGS sequence"/>
</dbReference>
<accession>A0ABV5ZT24</accession>
<dbReference type="CDD" id="cd00413">
    <property type="entry name" value="Glyco_hydrolase_16"/>
    <property type="match status" value="1"/>
</dbReference>
<feature type="domain" description="GH16" evidence="2">
    <location>
        <begin position="33"/>
        <end position="287"/>
    </location>
</feature>
<evidence type="ECO:0000259" key="2">
    <source>
        <dbReference type="PROSITE" id="PS51762"/>
    </source>
</evidence>
<name>A0ABV5ZT24_9PSEU</name>
<sequence>MYAAEFVAATDERHAPMAFPPRRLALLPAALLLTATVTTAPAVAAPGQVLFDDFSYSSSTDPLVLQRGWRVRDYQGGPGVPGAVWSPGQITFPGSGAEKVMRLSGVTDGSAAGTRQAEISHQRKFFEGTYSARVRFSDRPTSGPDGDQLVQTFFTITPLAFPRDPDYSEQDFEYLPNGGWGTTGPNMFCTSYETYQADPWWVDSESEHEATGLDGWHVLTLQVMNGTMRYFVDDRLVVEHGGRLYPETPQMINFSQWFIGGGLVGGSTTRGYEMDVDWVYYADDERLSPTQVRDRVVAQRNSGQSFVDTVPM</sequence>
<dbReference type="EMBL" id="JBHLZU010000007">
    <property type="protein sequence ID" value="MFB9904045.1"/>
    <property type="molecule type" value="Genomic_DNA"/>
</dbReference>
<dbReference type="GO" id="GO:0016787">
    <property type="term" value="F:hydrolase activity"/>
    <property type="evidence" value="ECO:0007669"/>
    <property type="project" value="UniProtKB-KW"/>
</dbReference>
<dbReference type="InterPro" id="IPR013320">
    <property type="entry name" value="ConA-like_dom_sf"/>
</dbReference>
<gene>
    <name evidence="3" type="ORF">ACFFQA_08845</name>
</gene>
<organism evidence="3 4">
    <name type="scientific">Allokutzneria oryzae</name>
    <dbReference type="NCBI Taxonomy" id="1378989"/>
    <lineage>
        <taxon>Bacteria</taxon>
        <taxon>Bacillati</taxon>
        <taxon>Actinomycetota</taxon>
        <taxon>Actinomycetes</taxon>
        <taxon>Pseudonocardiales</taxon>
        <taxon>Pseudonocardiaceae</taxon>
        <taxon>Allokutzneria</taxon>
    </lineage>
</organism>
<protein>
    <submittedName>
        <fullName evidence="3">Glycoside hydrolase family 16 protein</fullName>
    </submittedName>
</protein>
<evidence type="ECO:0000313" key="4">
    <source>
        <dbReference type="Proteomes" id="UP001589693"/>
    </source>
</evidence>